<evidence type="ECO:0000256" key="1">
    <source>
        <dbReference type="SAM" id="MobiDB-lite"/>
    </source>
</evidence>
<evidence type="ECO:0000313" key="3">
    <source>
        <dbReference type="RefSeq" id="XP_006814404.1"/>
    </source>
</evidence>
<dbReference type="Gene3D" id="3.30.1380.10">
    <property type="match status" value="1"/>
</dbReference>
<name>A0ABM0M313_SACKO</name>
<dbReference type="GeneID" id="100366294"/>
<accession>A0ABM0M313</accession>
<dbReference type="Proteomes" id="UP000694865">
    <property type="component" value="Unplaced"/>
</dbReference>
<dbReference type="RefSeq" id="XP_006814404.1">
    <property type="nucleotide sequence ID" value="XM_006814341.1"/>
</dbReference>
<protein>
    <submittedName>
        <fullName evidence="3">Uncharacterized protein LOC100366294</fullName>
    </submittedName>
</protein>
<keyword evidence="2" id="KW-1185">Reference proteome</keyword>
<feature type="compositionally biased region" description="Polar residues" evidence="1">
    <location>
        <begin position="7"/>
        <end position="21"/>
    </location>
</feature>
<proteinExistence type="predicted"/>
<reference evidence="3" key="1">
    <citation type="submission" date="2025-08" db="UniProtKB">
        <authorList>
            <consortium name="RefSeq"/>
        </authorList>
    </citation>
    <scope>IDENTIFICATION</scope>
    <source>
        <tissue evidence="3">Testes</tissue>
    </source>
</reference>
<gene>
    <name evidence="3" type="primary">LOC100366294</name>
</gene>
<sequence>MADACNNLMSKRSSYTCSSGQSPGGYVCPTQEVLQYILDVANNYASPSNQLQVNSITGACHSSTSRHYSGYAVDFQIKANSPYESYMSMCAVSGAVENLGPGTPGHSTHTHCAFN</sequence>
<organism evidence="2 3">
    <name type="scientific">Saccoglossus kowalevskii</name>
    <name type="common">Acorn worm</name>
    <dbReference type="NCBI Taxonomy" id="10224"/>
    <lineage>
        <taxon>Eukaryota</taxon>
        <taxon>Metazoa</taxon>
        <taxon>Hemichordata</taxon>
        <taxon>Enteropneusta</taxon>
        <taxon>Harrimaniidae</taxon>
        <taxon>Saccoglossus</taxon>
    </lineage>
</organism>
<feature type="region of interest" description="Disordered" evidence="1">
    <location>
        <begin position="1"/>
        <end position="22"/>
    </location>
</feature>
<evidence type="ECO:0000313" key="2">
    <source>
        <dbReference type="Proteomes" id="UP000694865"/>
    </source>
</evidence>
<dbReference type="InterPro" id="IPR009045">
    <property type="entry name" value="Zn_M74/Hedgehog-like"/>
</dbReference>